<dbReference type="GO" id="GO:0016539">
    <property type="term" value="P:intein-mediated protein splicing"/>
    <property type="evidence" value="ECO:0007669"/>
    <property type="project" value="InterPro"/>
</dbReference>
<evidence type="ECO:0000256" key="14">
    <source>
        <dbReference type="SAM" id="Coils"/>
    </source>
</evidence>
<dbReference type="InterPro" id="IPR013760">
    <property type="entry name" value="Topo_IIA-like_dom_sf"/>
</dbReference>
<proteinExistence type="inferred from homology"/>
<gene>
    <name evidence="17" type="primary">gyrB</name>
    <name evidence="17" type="ORF">MiSe_06870</name>
</gene>
<evidence type="ECO:0000256" key="12">
    <source>
        <dbReference type="ARBA" id="ARBA00023125"/>
    </source>
</evidence>
<evidence type="ECO:0000256" key="9">
    <source>
        <dbReference type="ARBA" id="ARBA00022842"/>
    </source>
</evidence>
<dbReference type="GO" id="GO:0046872">
    <property type="term" value="F:metal ion binding"/>
    <property type="evidence" value="ECO:0007669"/>
    <property type="project" value="UniProtKB-KW"/>
</dbReference>
<dbReference type="Gene3D" id="2.170.16.10">
    <property type="entry name" value="Hedgehog/Intein (Hint) domain"/>
    <property type="match status" value="2"/>
</dbReference>
<evidence type="ECO:0000256" key="5">
    <source>
        <dbReference type="ARBA" id="ARBA00022723"/>
    </source>
</evidence>
<dbReference type="InterPro" id="IPR003594">
    <property type="entry name" value="HATPase_dom"/>
</dbReference>
<keyword evidence="7" id="KW-0068">Autocatalytic cleavage</keyword>
<dbReference type="PANTHER" id="PTHR45866">
    <property type="entry name" value="DNA GYRASE/TOPOISOMERASE SUBUNIT B"/>
    <property type="match status" value="1"/>
</dbReference>
<dbReference type="Pfam" id="PF14890">
    <property type="entry name" value="Intein_splicing"/>
    <property type="match status" value="2"/>
</dbReference>
<dbReference type="Pfam" id="PF02518">
    <property type="entry name" value="HATPase_c"/>
    <property type="match status" value="1"/>
</dbReference>
<dbReference type="PROSITE" id="PS50819">
    <property type="entry name" value="INTEIN_ENDONUCLEASE"/>
    <property type="match status" value="1"/>
</dbReference>
<evidence type="ECO:0000256" key="7">
    <source>
        <dbReference type="ARBA" id="ARBA00022813"/>
    </source>
</evidence>
<dbReference type="InterPro" id="IPR001241">
    <property type="entry name" value="Topo_IIA"/>
</dbReference>
<accession>A0AAV3X6G1</accession>
<dbReference type="Pfam" id="PF01381">
    <property type="entry name" value="HTH_3"/>
    <property type="match status" value="1"/>
</dbReference>
<feature type="domain" description="DOD-type homing endonuclease" evidence="15">
    <location>
        <begin position="1246"/>
        <end position="1379"/>
    </location>
</feature>
<dbReference type="InterPro" id="IPR006142">
    <property type="entry name" value="INTEIN"/>
</dbReference>
<dbReference type="InterPro" id="IPR027434">
    <property type="entry name" value="Homing_endonucl"/>
</dbReference>
<dbReference type="EC" id="5.6.2.2" evidence="4"/>
<keyword evidence="18" id="KW-1185">Reference proteome</keyword>
<dbReference type="PROSITE" id="PS00177">
    <property type="entry name" value="TOPOISOMERASE_II"/>
    <property type="match status" value="1"/>
</dbReference>
<evidence type="ECO:0000259" key="16">
    <source>
        <dbReference type="PROSITE" id="PS50943"/>
    </source>
</evidence>
<dbReference type="InterPro" id="IPR010982">
    <property type="entry name" value="Lambda_DNA-bd_dom_sf"/>
</dbReference>
<protein>
    <recommendedName>
        <fullName evidence="4">DNA topoisomerase (ATP-hydrolyzing)</fullName>
        <ecNumber evidence="4">5.6.2.2</ecNumber>
    </recommendedName>
</protein>
<dbReference type="PROSITE" id="PS50818">
    <property type="entry name" value="INTEIN_C_TER"/>
    <property type="match status" value="1"/>
</dbReference>
<name>A0AAV3X6G1_9CYAN</name>
<keyword evidence="14" id="KW-0175">Coiled coil</keyword>
<evidence type="ECO:0000256" key="8">
    <source>
        <dbReference type="ARBA" id="ARBA00022840"/>
    </source>
</evidence>
<dbReference type="Pfam" id="PF14528">
    <property type="entry name" value="LAGLIDADG_3"/>
    <property type="match status" value="1"/>
</dbReference>
<dbReference type="InterPro" id="IPR003587">
    <property type="entry name" value="Hint_dom_N"/>
</dbReference>
<dbReference type="InterPro" id="IPR001387">
    <property type="entry name" value="Cro/C1-type_HTH"/>
</dbReference>
<dbReference type="SUPFAM" id="SSF54211">
    <property type="entry name" value="Ribosomal protein S5 domain 2-like"/>
    <property type="match status" value="1"/>
</dbReference>
<keyword evidence="9" id="KW-0460">Magnesium</keyword>
<dbReference type="EMBL" id="BLAY01000006">
    <property type="protein sequence ID" value="GET35939.1"/>
    <property type="molecule type" value="Genomic_DNA"/>
</dbReference>
<dbReference type="SUPFAM" id="SSF51294">
    <property type="entry name" value="Hedgehog/intein (Hint) domain"/>
    <property type="match status" value="2"/>
</dbReference>
<dbReference type="PROSITE" id="PS50943">
    <property type="entry name" value="HTH_CROC1"/>
    <property type="match status" value="1"/>
</dbReference>
<sequence>MTSSYSADDIQVLENLEHVRKRPGMYIGSTGPRGLHHLVYEVVDNSIDEALAGYCTHIEVDLNADGSVTVTDDGRGIPTDIHPRTGKSALETVLTILGAGGKFGGGGYKVSGGLHGVGVSVVNALSEWVEVTVWRDKKVHKQRYERGIPITELQANPIKEARTGTSVTFVPDGEIFTTGREFDYMILAGRLRELAFLNAGVKITFTDNRIELLKSNTPKVEIYEYKGGIREYVAYMNRDKQQLHEEIIYVQGERNNVQVEVALQWSSDAYTDNLLGFANNIRTVDGGTHLEGLKAVLTRTLNAIARKRNKIKESEANLAGENVREGLTGVISVKVPNPEFEGQTKTKLGNTEVRGIVDSLVGEILTEYLDFHPAVADAIIEKAVQAFKAAEAARRARDLVRRKSVLESSPLPGKLADCSTRDPSESEIFLVEGDSAGGCFISSTYILLSDGSEKTIKEIVDEQAEGKEHFCYTIRESGNIGIERITNARMTKANAEVIKLTLDNGETLFCTPDHPFMLRDGSYKAAALLTPEDSLMPIHRQISKKDKNGWGLDGYEMVLNPLNDKWIYTHLLADFYNLKHGIYQASDGNHRHHVDFNKRNNNPTNIQRLPAEEHLALHRAHLEKTLHRHDVKEKSRQVHMSEEFRAMMSERMQQPETRQMLSEQALAQWQDEEYAYMTQKWREFYESNEAYRQQNQELLDKAQQEYWSDEANRLAQAERVRNYFANNPEMREAYSIAAKQQWEDEDLLEWRRQKTKEQWTYEYRVKRKEALDKTYYRKTIEALKKVEICCHGYLDLELYQCYRRRLRDKSLLTFETFCDRYFYGDITAAKRAVKNYNHRVVKIEPVEERYDVYDIEVPNSHNFALASGVFVHNSAKQGRDRRFQAILPLRGKILNIEKTDDAKIYKNNEIQSLITALGLGVKGEEFDASQLRYHRIVIMSVAGDEPTLVADDTGKTEFVTIGQFIDDCVEGRRTTEKYRVISFDPVTHATRFKPLKAVIRHTHEEPMYKITTRYNRSLKVTSSHSVFVYENGEVRLKKGNEVRPGDLLVASRRLPRPEVSPTQIDLLATLYRAGLTEGLYLQGEEVRQVASKRVLAKVTRPELWSEPRVKLELEDWQQLIDQRQALGVSQKKVANACGVKQPITISHWERGINQPTLPDFLSYLEAIGGNDNILYETLPDKIDERLAQDDTSKNARWREVSCYKPLDFFTPSELAQMGADVKIVPQAHTDKAFDRYLPITRELIWFLGWYVAEGSLSQHQVSLSLGKKDEPFIPELCTAIEKVFGEIPRCYNDPESDGIKLYFHSVAAARLIRAWGLGKLAHEKQLPDIVFSLSEELQLAFLEGYFLGDGTTGGNNLSFTTNSGTLKDGLLYLFGQLGLMASNSHHQPSTAADALIQTRHPYYSIAICGKEQIERCRPIWQQHGNAHKLEAHLASPTRKSLDCVPISDDLMGLKVVSAEEIDLVGDYVYDFSVEGDENFICGIGGVGAKNTDADVDGAHIRTLLLTFFYRYQRALIDQGYIYIACPPLYKVERGRSHYYCYSDRELQNQLREFPPNANYTIQRFKGLGEMMPAQLWETTMNPETRTLKQVEIEDAAEADRIFTILMGDRVQPRREFIETYGPKLNLTDLDI</sequence>
<feature type="domain" description="HTH cro/C1-type" evidence="16">
    <location>
        <begin position="1119"/>
        <end position="1174"/>
    </location>
</feature>
<reference evidence="17" key="1">
    <citation type="submission" date="2019-10" db="EMBL/GenBank/DDBJ databases">
        <title>Draft genome sequece of Microseira wollei NIES-4236.</title>
        <authorList>
            <person name="Yamaguchi H."/>
            <person name="Suzuki S."/>
            <person name="Kawachi M."/>
        </authorList>
    </citation>
    <scope>NUCLEOTIDE SEQUENCE</scope>
    <source>
        <strain evidence="17">NIES-4236</strain>
    </source>
</reference>
<evidence type="ECO:0000256" key="2">
    <source>
        <dbReference type="ARBA" id="ARBA00001946"/>
    </source>
</evidence>
<dbReference type="CDD" id="cd16928">
    <property type="entry name" value="HATPase_GyrB-like"/>
    <property type="match status" value="1"/>
</dbReference>
<dbReference type="Pfam" id="PF00204">
    <property type="entry name" value="DNA_gyraseB"/>
    <property type="match status" value="1"/>
</dbReference>
<dbReference type="SMART" id="SM00305">
    <property type="entry name" value="HintC"/>
    <property type="match status" value="2"/>
</dbReference>
<dbReference type="InterPro" id="IPR018522">
    <property type="entry name" value="TopoIIA_CS"/>
</dbReference>
<keyword evidence="8" id="KW-0067">ATP-binding</keyword>
<dbReference type="RefSeq" id="WP_226574840.1">
    <property type="nucleotide sequence ID" value="NZ_BLAY01000006.1"/>
</dbReference>
<comment type="cofactor">
    <cofactor evidence="2">
        <name>Mg(2+)</name>
        <dbReference type="ChEBI" id="CHEBI:18420"/>
    </cofactor>
</comment>
<dbReference type="SUPFAM" id="SSF55874">
    <property type="entry name" value="ATPase domain of HSP90 chaperone/DNA topoisomerase II/histidine kinase"/>
    <property type="match status" value="1"/>
</dbReference>
<dbReference type="InterPro" id="IPR013759">
    <property type="entry name" value="Topo_IIA_B_C"/>
</dbReference>
<comment type="caution">
    <text evidence="17">The sequence shown here is derived from an EMBL/GenBank/DDBJ whole genome shotgun (WGS) entry which is preliminary data.</text>
</comment>
<dbReference type="GO" id="GO:0034335">
    <property type="term" value="F:DNA negative supercoiling activity"/>
    <property type="evidence" value="ECO:0007669"/>
    <property type="project" value="UniProtKB-ARBA"/>
</dbReference>
<evidence type="ECO:0000313" key="17">
    <source>
        <dbReference type="EMBL" id="GET35939.1"/>
    </source>
</evidence>
<dbReference type="GO" id="GO:0005524">
    <property type="term" value="F:ATP binding"/>
    <property type="evidence" value="ECO:0007669"/>
    <property type="project" value="UniProtKB-KW"/>
</dbReference>
<evidence type="ECO:0000256" key="13">
    <source>
        <dbReference type="ARBA" id="ARBA00023235"/>
    </source>
</evidence>
<comment type="similarity">
    <text evidence="3">Belongs to the type II topoisomerase GyrB family.</text>
</comment>
<keyword evidence="13" id="KW-0413">Isomerase</keyword>
<comment type="catalytic activity">
    <reaction evidence="1">
        <text>ATP-dependent breakage, passage and rejoining of double-stranded DNA.</text>
        <dbReference type="EC" id="5.6.2.2"/>
    </reaction>
</comment>
<keyword evidence="11" id="KW-0799">Topoisomerase</keyword>
<dbReference type="InterPro" id="IPR020568">
    <property type="entry name" value="Ribosomal_Su5_D2-typ_SF"/>
</dbReference>
<feature type="coiled-coil region" evidence="14">
    <location>
        <begin position="297"/>
        <end position="324"/>
    </location>
</feature>
<evidence type="ECO:0000256" key="3">
    <source>
        <dbReference type="ARBA" id="ARBA00010708"/>
    </source>
</evidence>
<dbReference type="Gene3D" id="3.30.230.10">
    <property type="match status" value="1"/>
</dbReference>
<dbReference type="FunFam" id="3.30.565.10:FF:000002">
    <property type="entry name" value="DNA gyrase subunit B"/>
    <property type="match status" value="1"/>
</dbReference>
<dbReference type="Proteomes" id="UP001050975">
    <property type="component" value="Unassembled WGS sequence"/>
</dbReference>
<evidence type="ECO:0000256" key="11">
    <source>
        <dbReference type="ARBA" id="ARBA00023029"/>
    </source>
</evidence>
<dbReference type="PRINTS" id="PR00379">
    <property type="entry name" value="INTEIN"/>
</dbReference>
<dbReference type="InterPro" id="IPR030934">
    <property type="entry name" value="Intein_C"/>
</dbReference>
<dbReference type="CDD" id="cd00822">
    <property type="entry name" value="TopoII_Trans_DNA_gyrase"/>
    <property type="match status" value="1"/>
</dbReference>
<dbReference type="Gene3D" id="1.10.260.40">
    <property type="entry name" value="lambda repressor-like DNA-binding domains"/>
    <property type="match status" value="1"/>
</dbReference>
<dbReference type="Pfam" id="PF00986">
    <property type="entry name" value="DNA_gyraseB_C"/>
    <property type="match status" value="1"/>
</dbReference>
<keyword evidence="5" id="KW-0479">Metal-binding</keyword>
<dbReference type="Gene3D" id="3.10.28.10">
    <property type="entry name" value="Homing endonucleases"/>
    <property type="match status" value="1"/>
</dbReference>
<dbReference type="Gene3D" id="3.40.50.670">
    <property type="match status" value="3"/>
</dbReference>
<evidence type="ECO:0000256" key="6">
    <source>
        <dbReference type="ARBA" id="ARBA00022741"/>
    </source>
</evidence>
<evidence type="ECO:0000256" key="1">
    <source>
        <dbReference type="ARBA" id="ARBA00000185"/>
    </source>
</evidence>
<dbReference type="InterPro" id="IPR014721">
    <property type="entry name" value="Ribsml_uS5_D2-typ_fold_subgr"/>
</dbReference>
<dbReference type="PRINTS" id="PR00418">
    <property type="entry name" value="TPI2FAMILY"/>
</dbReference>
<dbReference type="InterPro" id="IPR006141">
    <property type="entry name" value="Intein_N"/>
</dbReference>
<evidence type="ECO:0000259" key="15">
    <source>
        <dbReference type="PROSITE" id="PS50819"/>
    </source>
</evidence>
<dbReference type="SMART" id="SM00530">
    <property type="entry name" value="HTH_XRE"/>
    <property type="match status" value="1"/>
</dbReference>
<evidence type="ECO:0000313" key="18">
    <source>
        <dbReference type="Proteomes" id="UP001050975"/>
    </source>
</evidence>
<dbReference type="GO" id="GO:0006265">
    <property type="term" value="P:DNA topological change"/>
    <property type="evidence" value="ECO:0007669"/>
    <property type="project" value="InterPro"/>
</dbReference>
<dbReference type="InterPro" id="IPR013506">
    <property type="entry name" value="Topo_IIA_bsu_dom2"/>
</dbReference>
<dbReference type="GO" id="GO:0003677">
    <property type="term" value="F:DNA binding"/>
    <property type="evidence" value="ECO:0007669"/>
    <property type="project" value="UniProtKB-KW"/>
</dbReference>
<dbReference type="InterPro" id="IPR002288">
    <property type="entry name" value="DNA_gyrase_B_C"/>
</dbReference>
<evidence type="ECO:0000256" key="4">
    <source>
        <dbReference type="ARBA" id="ARBA00012895"/>
    </source>
</evidence>
<dbReference type="CDD" id="cd00081">
    <property type="entry name" value="Hint"/>
    <property type="match status" value="3"/>
</dbReference>
<dbReference type="FunFam" id="3.30.230.10:FF:000005">
    <property type="entry name" value="DNA gyrase subunit B"/>
    <property type="match status" value="1"/>
</dbReference>
<evidence type="ECO:0000256" key="10">
    <source>
        <dbReference type="ARBA" id="ARBA00023000"/>
    </source>
</evidence>
<dbReference type="SMART" id="SM00387">
    <property type="entry name" value="HATPase_c"/>
    <property type="match status" value="1"/>
</dbReference>
<dbReference type="PRINTS" id="PR01159">
    <property type="entry name" value="DNAGYRASEB"/>
</dbReference>
<dbReference type="NCBIfam" id="TIGR01445">
    <property type="entry name" value="intein_Nterm"/>
    <property type="match status" value="2"/>
</dbReference>
<dbReference type="SUPFAM" id="SSF56719">
    <property type="entry name" value="Type II DNA topoisomerase"/>
    <property type="match status" value="3"/>
</dbReference>
<keyword evidence="6" id="KW-0547">Nucleotide-binding</keyword>
<dbReference type="GO" id="GO:0004519">
    <property type="term" value="F:endonuclease activity"/>
    <property type="evidence" value="ECO:0007669"/>
    <property type="project" value="InterPro"/>
</dbReference>
<dbReference type="InterPro" id="IPR003586">
    <property type="entry name" value="Hint_dom_C"/>
</dbReference>
<dbReference type="SUPFAM" id="SSF55608">
    <property type="entry name" value="Homing endonucleases"/>
    <property type="match status" value="1"/>
</dbReference>
<dbReference type="InterPro" id="IPR036890">
    <property type="entry name" value="HATPase_C_sf"/>
</dbReference>
<dbReference type="InterPro" id="IPR004860">
    <property type="entry name" value="LAGLIDADG_dom"/>
</dbReference>
<dbReference type="PANTHER" id="PTHR45866:SF1">
    <property type="entry name" value="DNA GYRASE SUBUNIT B, MITOCHONDRIAL"/>
    <property type="match status" value="1"/>
</dbReference>
<dbReference type="PROSITE" id="PS50817">
    <property type="entry name" value="INTEIN_N_TER"/>
    <property type="match status" value="2"/>
</dbReference>
<dbReference type="SUPFAM" id="SSF47413">
    <property type="entry name" value="lambda repressor-like DNA-binding domains"/>
    <property type="match status" value="1"/>
</dbReference>
<dbReference type="Gene3D" id="3.30.565.10">
    <property type="entry name" value="Histidine kinase-like ATPase, C-terminal domain"/>
    <property type="match status" value="1"/>
</dbReference>
<dbReference type="InterPro" id="IPR000565">
    <property type="entry name" value="Topo_IIA_B"/>
</dbReference>
<organism evidence="17 18">
    <name type="scientific">Microseira wollei NIES-4236</name>
    <dbReference type="NCBI Taxonomy" id="2530354"/>
    <lineage>
        <taxon>Bacteria</taxon>
        <taxon>Bacillati</taxon>
        <taxon>Cyanobacteriota</taxon>
        <taxon>Cyanophyceae</taxon>
        <taxon>Oscillatoriophycideae</taxon>
        <taxon>Aerosakkonematales</taxon>
        <taxon>Aerosakkonemataceae</taxon>
        <taxon>Microseira</taxon>
    </lineage>
</organism>
<dbReference type="SMART" id="SM00306">
    <property type="entry name" value="HintN"/>
    <property type="match status" value="2"/>
</dbReference>
<dbReference type="CDD" id="cd00093">
    <property type="entry name" value="HTH_XRE"/>
    <property type="match status" value="1"/>
</dbReference>
<dbReference type="InterPro" id="IPR036844">
    <property type="entry name" value="Hint_dom_sf"/>
</dbReference>
<dbReference type="SMART" id="SM00433">
    <property type="entry name" value="TOP2c"/>
    <property type="match status" value="1"/>
</dbReference>
<keyword evidence="12" id="KW-0238">DNA-binding</keyword>
<dbReference type="NCBIfam" id="TIGR01443">
    <property type="entry name" value="intein_Cterm"/>
    <property type="match status" value="1"/>
</dbReference>
<dbReference type="InterPro" id="IPR004042">
    <property type="entry name" value="Intein_endonuc_central"/>
</dbReference>
<keyword evidence="10" id="KW-0651">Protein splicing</keyword>